<dbReference type="InterPro" id="IPR005247">
    <property type="entry name" value="YbhB_YbcL/LppC-like"/>
</dbReference>
<dbReference type="PANTHER" id="PTHR30289:SF1">
    <property type="entry name" value="PEBP (PHOSPHATIDYLETHANOLAMINE-BINDING PROTEIN) FAMILY PROTEIN"/>
    <property type="match status" value="1"/>
</dbReference>
<dbReference type="EMBL" id="QKRX01000014">
    <property type="protein sequence ID" value="RAU16929.1"/>
    <property type="molecule type" value="Genomic_DNA"/>
</dbReference>
<dbReference type="NCBIfam" id="TIGR00481">
    <property type="entry name" value="YbhB/YbcL family Raf kinase inhibitor-like protein"/>
    <property type="match status" value="1"/>
</dbReference>
<gene>
    <name evidence="1" type="ORF">DN062_15370</name>
</gene>
<proteinExistence type="predicted"/>
<reference evidence="1 2" key="1">
    <citation type="submission" date="2018-06" db="EMBL/GenBank/DDBJ databases">
        <title>Nitrincola tibetense sp. nov., isolated from Lake XuguoCo on Tibetan Plateau.</title>
        <authorList>
            <person name="Xing P."/>
        </authorList>
    </citation>
    <scope>NUCLEOTIDE SEQUENCE [LARGE SCALE GENOMIC DNA]</scope>
    <source>
        <strain evidence="2">xg18</strain>
    </source>
</reference>
<comment type="caution">
    <text evidence="1">The sequence shown here is derived from an EMBL/GenBank/DDBJ whole genome shotgun (WGS) entry which is preliminary data.</text>
</comment>
<dbReference type="OrthoDB" id="9797506at2"/>
<dbReference type="InterPro" id="IPR036610">
    <property type="entry name" value="PEBP-like_sf"/>
</dbReference>
<evidence type="ECO:0000313" key="2">
    <source>
        <dbReference type="Proteomes" id="UP000250744"/>
    </source>
</evidence>
<evidence type="ECO:0000313" key="1">
    <source>
        <dbReference type="EMBL" id="RAU16929.1"/>
    </source>
</evidence>
<accession>A0A364NIH8</accession>
<dbReference type="Gene3D" id="3.90.280.10">
    <property type="entry name" value="PEBP-like"/>
    <property type="match status" value="1"/>
</dbReference>
<dbReference type="InterPro" id="IPR008914">
    <property type="entry name" value="PEBP"/>
</dbReference>
<sequence>MKLTSLSLQDGHALPEKFAFAKIASDSPITLSDNENPHLAWSDAPEGTLSFAIICHDIDVPSQGDQVNKEGQTVPKDLPRVDFYHWLLWNIPATTSEIQEGTHCQGVTPRGKPGPNALEGMLHGLNDYTAWFAGDEEMEGQYFGYDGPCPPWNDERMHHYVFTVYALDSDSINLKGAAKGADVLAAIQSHIIDSASITCTYSLNPSVLA</sequence>
<dbReference type="SUPFAM" id="SSF49777">
    <property type="entry name" value="PEBP-like"/>
    <property type="match status" value="1"/>
</dbReference>
<dbReference type="AlphaFoldDB" id="A0A364NIH8"/>
<protein>
    <submittedName>
        <fullName evidence="1">Phospholipid-binding protein</fullName>
    </submittedName>
</protein>
<dbReference type="PANTHER" id="PTHR30289">
    <property type="entry name" value="UNCHARACTERIZED PROTEIN YBCL-RELATED"/>
    <property type="match status" value="1"/>
</dbReference>
<dbReference type="Proteomes" id="UP000250744">
    <property type="component" value="Unassembled WGS sequence"/>
</dbReference>
<dbReference type="RefSeq" id="WP_112160188.1">
    <property type="nucleotide sequence ID" value="NZ_QKRX01000014.1"/>
</dbReference>
<keyword evidence="2" id="KW-1185">Reference proteome</keyword>
<name>A0A364NIH8_9GAMM</name>
<dbReference type="CDD" id="cd00865">
    <property type="entry name" value="PEBP_bact_arch"/>
    <property type="match status" value="1"/>
</dbReference>
<dbReference type="Pfam" id="PF01161">
    <property type="entry name" value="PBP"/>
    <property type="match status" value="1"/>
</dbReference>
<organism evidence="1 2">
    <name type="scientific">Nitrincola tibetensis</name>
    <dbReference type="NCBI Taxonomy" id="2219697"/>
    <lineage>
        <taxon>Bacteria</taxon>
        <taxon>Pseudomonadati</taxon>
        <taxon>Pseudomonadota</taxon>
        <taxon>Gammaproteobacteria</taxon>
        <taxon>Oceanospirillales</taxon>
        <taxon>Oceanospirillaceae</taxon>
        <taxon>Nitrincola</taxon>
    </lineage>
</organism>